<reference evidence="2" key="1">
    <citation type="submission" date="2023-03" db="EMBL/GenBank/DDBJ databases">
        <title>Massive genome expansion in bonnet fungi (Mycena s.s.) driven by repeated elements and novel gene families across ecological guilds.</title>
        <authorList>
            <consortium name="Lawrence Berkeley National Laboratory"/>
            <person name="Harder C.B."/>
            <person name="Miyauchi S."/>
            <person name="Viragh M."/>
            <person name="Kuo A."/>
            <person name="Thoen E."/>
            <person name="Andreopoulos B."/>
            <person name="Lu D."/>
            <person name="Skrede I."/>
            <person name="Drula E."/>
            <person name="Henrissat B."/>
            <person name="Morin E."/>
            <person name="Kohler A."/>
            <person name="Barry K."/>
            <person name="LaButti K."/>
            <person name="Morin E."/>
            <person name="Salamov A."/>
            <person name="Lipzen A."/>
            <person name="Mereny Z."/>
            <person name="Hegedus B."/>
            <person name="Baldrian P."/>
            <person name="Stursova M."/>
            <person name="Weitz H."/>
            <person name="Taylor A."/>
            <person name="Grigoriev I.V."/>
            <person name="Nagy L.G."/>
            <person name="Martin F."/>
            <person name="Kauserud H."/>
        </authorList>
    </citation>
    <scope>NUCLEOTIDE SEQUENCE</scope>
    <source>
        <strain evidence="2">CBHHK188m</strain>
    </source>
</reference>
<evidence type="ECO:0000256" key="1">
    <source>
        <dbReference type="SAM" id="MobiDB-lite"/>
    </source>
</evidence>
<evidence type="ECO:0000313" key="3">
    <source>
        <dbReference type="Proteomes" id="UP001215280"/>
    </source>
</evidence>
<dbReference type="AlphaFoldDB" id="A0AAD7IW94"/>
<sequence length="297" mass="31290">MSLRAYPAAAPQPYANLTISTAHAEYPTPYHSAGLVPSAFAGGSSLAADHLAQPQWSPRYFHARGTQLGQQSAAPPRYSSTSSSATAPARYATGVPISGYGAIPSFSGLRPEGPGRAWGRDTPASADDVQGLAVHGHASEEALLPLRYPAAAAASLVVAPSSRSSGSGSGQYKSGEGVVLASPTPQVPLPSQMAILLNNAGGRREQPDAYGDGGHRTAHDGTPHNLPPPPAHVVMFPNMIHSQPATEAELEEDADAIEEGYLSREKKHGCTMCHKRFDRPSTLKKVRVRLLRLRARL</sequence>
<feature type="region of interest" description="Disordered" evidence="1">
    <location>
        <begin position="160"/>
        <end position="185"/>
    </location>
</feature>
<dbReference type="Proteomes" id="UP001215280">
    <property type="component" value="Unassembled WGS sequence"/>
</dbReference>
<protein>
    <submittedName>
        <fullName evidence="2">Uncharacterized protein</fullName>
    </submittedName>
</protein>
<name>A0AAD7IW94_9AGAR</name>
<organism evidence="2 3">
    <name type="scientific">Mycena maculata</name>
    <dbReference type="NCBI Taxonomy" id="230809"/>
    <lineage>
        <taxon>Eukaryota</taxon>
        <taxon>Fungi</taxon>
        <taxon>Dikarya</taxon>
        <taxon>Basidiomycota</taxon>
        <taxon>Agaricomycotina</taxon>
        <taxon>Agaricomycetes</taxon>
        <taxon>Agaricomycetidae</taxon>
        <taxon>Agaricales</taxon>
        <taxon>Marasmiineae</taxon>
        <taxon>Mycenaceae</taxon>
        <taxon>Mycena</taxon>
    </lineage>
</organism>
<comment type="caution">
    <text evidence="2">The sequence shown here is derived from an EMBL/GenBank/DDBJ whole genome shotgun (WGS) entry which is preliminary data.</text>
</comment>
<gene>
    <name evidence="2" type="ORF">DFH07DRAFT_825764</name>
</gene>
<keyword evidence="3" id="KW-1185">Reference proteome</keyword>
<evidence type="ECO:0000313" key="2">
    <source>
        <dbReference type="EMBL" id="KAJ7751880.1"/>
    </source>
</evidence>
<proteinExistence type="predicted"/>
<dbReference type="EMBL" id="JARJLG010000076">
    <property type="protein sequence ID" value="KAJ7751880.1"/>
    <property type="molecule type" value="Genomic_DNA"/>
</dbReference>
<accession>A0AAD7IW94</accession>